<gene>
    <name evidence="3" type="ORF">METZ01_LOCUS143860</name>
</gene>
<dbReference type="AlphaFoldDB" id="A0A381ZP03"/>
<dbReference type="Gene3D" id="3.90.1010.10">
    <property type="match status" value="1"/>
</dbReference>
<dbReference type="InterPro" id="IPR003808">
    <property type="entry name" value="Fe-S_metab-assoc_dom"/>
</dbReference>
<dbReference type="EMBL" id="UINC01022092">
    <property type="protein sequence ID" value="SVA91006.1"/>
    <property type="molecule type" value="Genomic_DNA"/>
</dbReference>
<organism evidence="3">
    <name type="scientific">marine metagenome</name>
    <dbReference type="NCBI Taxonomy" id="408172"/>
    <lineage>
        <taxon>unclassified sequences</taxon>
        <taxon>metagenomes</taxon>
        <taxon>ecological metagenomes</taxon>
    </lineage>
</organism>
<comment type="similarity">
    <text evidence="1">Belongs to the SufE family.</text>
</comment>
<dbReference type="PANTHER" id="PTHR43597">
    <property type="entry name" value="SULFUR ACCEPTOR PROTEIN CSDE"/>
    <property type="match status" value="1"/>
</dbReference>
<accession>A0A381ZP03</accession>
<dbReference type="SUPFAM" id="SSF82649">
    <property type="entry name" value="SufE/NifU"/>
    <property type="match status" value="1"/>
</dbReference>
<feature type="non-terminal residue" evidence="3">
    <location>
        <position position="1"/>
    </location>
</feature>
<dbReference type="PANTHER" id="PTHR43597:SF5">
    <property type="entry name" value="SUFE-LIKE PROTEIN 2, CHLOROPLASTIC"/>
    <property type="match status" value="1"/>
</dbReference>
<evidence type="ECO:0000259" key="2">
    <source>
        <dbReference type="Pfam" id="PF02657"/>
    </source>
</evidence>
<proteinExistence type="inferred from homology"/>
<name>A0A381ZP03_9ZZZZ</name>
<feature type="domain" description="Fe-S metabolism associated" evidence="2">
    <location>
        <begin position="8"/>
        <end position="130"/>
    </location>
</feature>
<evidence type="ECO:0000313" key="3">
    <source>
        <dbReference type="EMBL" id="SVA91006.1"/>
    </source>
</evidence>
<dbReference type="Pfam" id="PF02657">
    <property type="entry name" value="SufE"/>
    <property type="match status" value="1"/>
</dbReference>
<reference evidence="3" key="1">
    <citation type="submission" date="2018-05" db="EMBL/GenBank/DDBJ databases">
        <authorList>
            <person name="Lanie J.A."/>
            <person name="Ng W.-L."/>
            <person name="Kazmierczak K.M."/>
            <person name="Andrzejewski T.M."/>
            <person name="Davidsen T.M."/>
            <person name="Wayne K.J."/>
            <person name="Tettelin H."/>
            <person name="Glass J.I."/>
            <person name="Rusch D."/>
            <person name="Podicherti R."/>
            <person name="Tsui H.-C.T."/>
            <person name="Winkler M.E."/>
        </authorList>
    </citation>
    <scope>NUCLEOTIDE SEQUENCE</scope>
</reference>
<evidence type="ECO:0000256" key="1">
    <source>
        <dbReference type="ARBA" id="ARBA00010282"/>
    </source>
</evidence>
<protein>
    <recommendedName>
        <fullName evidence="2">Fe-S metabolism associated domain-containing protein</fullName>
    </recommendedName>
</protein>
<sequence>VNPDDFVDRFNRLLSWEDRYRYLIQLGRKLEPYPEQFRDEDHLVPGCMSQVWLVSQTGDGDQDILDFWADSDALIVKGLTALLLMFYSNKTPEEILSTNVEGLFERLNLTQHLSINRRNGFYSMSRKIRELATEALASEG</sequence>